<dbReference type="Proteomes" id="UP000290243">
    <property type="component" value="Chromosome"/>
</dbReference>
<reference evidence="1 2" key="1">
    <citation type="submission" date="2019-01" db="EMBL/GenBank/DDBJ databases">
        <authorList>
            <consortium name="Pathogen Informatics"/>
        </authorList>
    </citation>
    <scope>NUCLEOTIDE SEQUENCE [LARGE SCALE GENOMIC DNA]</scope>
    <source>
        <strain evidence="1 2">NCTC10168</strain>
    </source>
</reference>
<gene>
    <name evidence="1" type="ORF">NCTC10168_00230</name>
</gene>
<dbReference type="EMBL" id="LR215037">
    <property type="protein sequence ID" value="VEU75312.1"/>
    <property type="molecule type" value="Genomic_DNA"/>
</dbReference>
<dbReference type="RefSeq" id="WP_129646317.1">
    <property type="nucleotide sequence ID" value="NZ_LR215037.1"/>
</dbReference>
<dbReference type="OrthoDB" id="399286at2"/>
<proteinExistence type="predicted"/>
<evidence type="ECO:0000313" key="1">
    <source>
        <dbReference type="EMBL" id="VEU75312.1"/>
    </source>
</evidence>
<accession>A0A449B3Y6</accession>
<sequence>MNIVWKIENLMKRKGTNLDIDYKNSYISVPNIREVSNIAWPNVKYAAQIFRRFSPNKFISNANRKASFDHGWITWQQQHFHSQYFGGGGASGSGLFMDGDIFAGAWNSGSNGNFDGFYSGGPKYATRDFNYLGINFNNENPFTLNNVNSFAAQILRANLKKPNEYDLPWFFREY</sequence>
<evidence type="ECO:0000313" key="2">
    <source>
        <dbReference type="Proteomes" id="UP000290243"/>
    </source>
</evidence>
<keyword evidence="2" id="KW-1185">Reference proteome</keyword>
<dbReference type="KEGG" id="mmau:NCTC10168_00230"/>
<name>A0A449B3Y6_9BACT</name>
<organism evidence="1 2">
    <name type="scientific">Mycoplasmopsis maculosa</name>
    <dbReference type="NCBI Taxonomy" id="114885"/>
    <lineage>
        <taxon>Bacteria</taxon>
        <taxon>Bacillati</taxon>
        <taxon>Mycoplasmatota</taxon>
        <taxon>Mycoplasmoidales</taxon>
        <taxon>Metamycoplasmataceae</taxon>
        <taxon>Mycoplasmopsis</taxon>
    </lineage>
</organism>
<protein>
    <submittedName>
        <fullName evidence="1">Uncharacterized protein</fullName>
    </submittedName>
</protein>
<dbReference type="AlphaFoldDB" id="A0A449B3Y6"/>